<dbReference type="Pfam" id="PF01135">
    <property type="entry name" value="PCMT"/>
    <property type="match status" value="1"/>
</dbReference>
<organism evidence="10 11">
    <name type="scientific">Methanosphaerula palustris (strain ATCC BAA-1556 / DSM 19958 / E1-9c)</name>
    <dbReference type="NCBI Taxonomy" id="521011"/>
    <lineage>
        <taxon>Archaea</taxon>
        <taxon>Methanobacteriati</taxon>
        <taxon>Methanobacteriota</taxon>
        <taxon>Stenosarchaea group</taxon>
        <taxon>Methanomicrobia</taxon>
        <taxon>Methanomicrobiales</taxon>
        <taxon>Methanoregulaceae</taxon>
        <taxon>Methanosphaerula</taxon>
    </lineage>
</organism>
<dbReference type="Gene3D" id="3.40.50.150">
    <property type="entry name" value="Vaccinia Virus protein VP39"/>
    <property type="match status" value="1"/>
</dbReference>
<keyword evidence="4 9" id="KW-0489">Methyltransferase</keyword>
<evidence type="ECO:0000256" key="3">
    <source>
        <dbReference type="ARBA" id="ARBA00022490"/>
    </source>
</evidence>
<evidence type="ECO:0000313" key="11">
    <source>
        <dbReference type="Proteomes" id="UP000002457"/>
    </source>
</evidence>
<evidence type="ECO:0000256" key="1">
    <source>
        <dbReference type="ARBA" id="ARBA00004496"/>
    </source>
</evidence>
<dbReference type="HOGENOM" id="CLU_055432_2_0_2"/>
<evidence type="ECO:0000256" key="8">
    <source>
        <dbReference type="ARBA" id="ARBA00029295"/>
    </source>
</evidence>
<dbReference type="STRING" id="521011.Mpal_0318"/>
<dbReference type="GO" id="GO:0004719">
    <property type="term" value="F:protein-L-isoaspartate (D-aspartate) O-methyltransferase activity"/>
    <property type="evidence" value="ECO:0007669"/>
    <property type="project" value="UniProtKB-UniRule"/>
</dbReference>
<dbReference type="HAMAP" id="MF_00090">
    <property type="entry name" value="PIMT"/>
    <property type="match status" value="1"/>
</dbReference>
<comment type="function">
    <text evidence="7 9">Catalyzes the methyl esterification of L-isoaspartyl residues in peptides and proteins that result from spontaneous decomposition of normal L-aspartyl and L-asparaginyl residues. It plays a role in the repair and/or degradation of damaged proteins.</text>
</comment>
<dbReference type="FunFam" id="3.40.50.150:FF:000010">
    <property type="entry name" value="Protein-L-isoaspartate O-methyltransferase"/>
    <property type="match status" value="1"/>
</dbReference>
<dbReference type="AlphaFoldDB" id="B8GJP6"/>
<proteinExistence type="inferred from homology"/>
<keyword evidence="5 9" id="KW-0808">Transferase</keyword>
<comment type="subcellular location">
    <subcellularLocation>
        <location evidence="1 9">Cytoplasm</location>
    </subcellularLocation>
</comment>
<accession>B8GJP6</accession>
<evidence type="ECO:0000256" key="5">
    <source>
        <dbReference type="ARBA" id="ARBA00022679"/>
    </source>
</evidence>
<dbReference type="GO" id="GO:0030091">
    <property type="term" value="P:protein repair"/>
    <property type="evidence" value="ECO:0007669"/>
    <property type="project" value="UniProtKB-UniRule"/>
</dbReference>
<evidence type="ECO:0000256" key="9">
    <source>
        <dbReference type="HAMAP-Rule" id="MF_00090"/>
    </source>
</evidence>
<dbReference type="OrthoDB" id="33618at2157"/>
<dbReference type="GO" id="GO:0005737">
    <property type="term" value="C:cytoplasm"/>
    <property type="evidence" value="ECO:0007669"/>
    <property type="project" value="UniProtKB-SubCell"/>
</dbReference>
<dbReference type="PANTHER" id="PTHR11579">
    <property type="entry name" value="PROTEIN-L-ISOASPARTATE O-METHYLTRANSFERASE"/>
    <property type="match status" value="1"/>
</dbReference>
<evidence type="ECO:0000256" key="7">
    <source>
        <dbReference type="ARBA" id="ARBA00025330"/>
    </source>
</evidence>
<dbReference type="SUPFAM" id="SSF53335">
    <property type="entry name" value="S-adenosyl-L-methionine-dependent methyltransferases"/>
    <property type="match status" value="1"/>
</dbReference>
<dbReference type="KEGG" id="mpl:Mpal_0318"/>
<sequence length="215" mass="23610">MDETAEQHRERQEMVSTQIAARGITDSRLLTVLRTVPRHIFVPEEWRHQAYLDTPLPIGEGQTISQPYIVALMTALLELKPTDRVLEIGTGSGYQAAILGLLAETVISIERIPVVAARAEEHLRQIGLTNVEVLVKDGTDGYSPGAPYDAILATAGTPSVPPPLLEQLADHGRLVAPVGGQDLQELVLIRREGDRYEEYPEGAVRFVPLIGEHGW</sequence>
<keyword evidence="6 9" id="KW-0949">S-adenosyl-L-methionine</keyword>
<keyword evidence="3 9" id="KW-0963">Cytoplasm</keyword>
<dbReference type="NCBIfam" id="NF001453">
    <property type="entry name" value="PRK00312.1"/>
    <property type="match status" value="1"/>
</dbReference>
<comment type="similarity">
    <text evidence="2 9">Belongs to the methyltransferase superfamily. L-isoaspartyl/D-aspartyl protein methyltransferase family.</text>
</comment>
<dbReference type="eggNOG" id="arCOG00976">
    <property type="taxonomic scope" value="Archaea"/>
</dbReference>
<comment type="catalytic activity">
    <reaction evidence="8 9">
        <text>[protein]-L-isoaspartate + S-adenosyl-L-methionine = [protein]-L-isoaspartate alpha-methyl ester + S-adenosyl-L-homocysteine</text>
        <dbReference type="Rhea" id="RHEA:12705"/>
        <dbReference type="Rhea" id="RHEA-COMP:12143"/>
        <dbReference type="Rhea" id="RHEA-COMP:12144"/>
        <dbReference type="ChEBI" id="CHEBI:57856"/>
        <dbReference type="ChEBI" id="CHEBI:59789"/>
        <dbReference type="ChEBI" id="CHEBI:90596"/>
        <dbReference type="ChEBI" id="CHEBI:90598"/>
        <dbReference type="EC" id="2.1.1.77"/>
    </reaction>
</comment>
<dbReference type="EMBL" id="CP001338">
    <property type="protein sequence ID" value="ACL15700.1"/>
    <property type="molecule type" value="Genomic_DNA"/>
</dbReference>
<dbReference type="Proteomes" id="UP000002457">
    <property type="component" value="Chromosome"/>
</dbReference>
<dbReference type="RefSeq" id="WP_012617019.1">
    <property type="nucleotide sequence ID" value="NC_011832.1"/>
</dbReference>
<dbReference type="NCBIfam" id="TIGR00080">
    <property type="entry name" value="pimt"/>
    <property type="match status" value="1"/>
</dbReference>
<dbReference type="EC" id="2.1.1.77" evidence="9"/>
<evidence type="ECO:0000256" key="2">
    <source>
        <dbReference type="ARBA" id="ARBA00005369"/>
    </source>
</evidence>
<dbReference type="CDD" id="cd02440">
    <property type="entry name" value="AdoMet_MTases"/>
    <property type="match status" value="1"/>
</dbReference>
<dbReference type="GeneID" id="7272619"/>
<keyword evidence="11" id="KW-1185">Reference proteome</keyword>
<feature type="active site" evidence="9">
    <location>
        <position position="65"/>
    </location>
</feature>
<gene>
    <name evidence="9" type="primary">pcm</name>
    <name evidence="10" type="ordered locus">Mpal_0318</name>
</gene>
<reference evidence="10 11" key="1">
    <citation type="journal article" date="2015" name="Genome Announc.">
        <title>Complete Genome Sequence of Methanosphaerula palustris E1-9CT, a Hydrogenotrophic Methanogen Isolated from a Minerotrophic Fen Peatland.</title>
        <authorList>
            <person name="Cadillo-Quiroz H."/>
            <person name="Browne P."/>
            <person name="Kyrpides N."/>
            <person name="Woyke T."/>
            <person name="Goodwin L."/>
            <person name="Detter C."/>
            <person name="Yavitt J.B."/>
            <person name="Zinder S.H."/>
        </authorList>
    </citation>
    <scope>NUCLEOTIDE SEQUENCE [LARGE SCALE GENOMIC DNA]</scope>
    <source>
        <strain evidence="11">ATCC BAA-1556 / DSM 19958 / E1-9c</strain>
    </source>
</reference>
<evidence type="ECO:0000256" key="6">
    <source>
        <dbReference type="ARBA" id="ARBA00022691"/>
    </source>
</evidence>
<evidence type="ECO:0000256" key="4">
    <source>
        <dbReference type="ARBA" id="ARBA00022603"/>
    </source>
</evidence>
<dbReference type="PANTHER" id="PTHR11579:SF0">
    <property type="entry name" value="PROTEIN-L-ISOASPARTATE(D-ASPARTATE) O-METHYLTRANSFERASE"/>
    <property type="match status" value="1"/>
</dbReference>
<dbReference type="InterPro" id="IPR029063">
    <property type="entry name" value="SAM-dependent_MTases_sf"/>
</dbReference>
<dbReference type="GO" id="GO:0032259">
    <property type="term" value="P:methylation"/>
    <property type="evidence" value="ECO:0007669"/>
    <property type="project" value="UniProtKB-KW"/>
</dbReference>
<protein>
    <recommendedName>
        <fullName evidence="9">Protein-L-isoaspartate O-methyltransferase</fullName>
        <ecNumber evidence="9">2.1.1.77</ecNumber>
    </recommendedName>
    <alternativeName>
        <fullName evidence="9">L-isoaspartyl protein carboxyl methyltransferase</fullName>
    </alternativeName>
    <alternativeName>
        <fullName evidence="9">Protein L-isoaspartyl methyltransferase</fullName>
    </alternativeName>
    <alternativeName>
        <fullName evidence="9">Protein-beta-aspartate methyltransferase</fullName>
        <shortName evidence="9">PIMT</shortName>
    </alternativeName>
</protein>
<dbReference type="InterPro" id="IPR000682">
    <property type="entry name" value="PCMT"/>
</dbReference>
<name>B8GJP6_METPE</name>
<evidence type="ECO:0000313" key="10">
    <source>
        <dbReference type="EMBL" id="ACL15700.1"/>
    </source>
</evidence>